<gene>
    <name evidence="2" type="ORF">CALMAC_LOCUS16282</name>
</gene>
<protein>
    <submittedName>
        <fullName evidence="2">Uncharacterized protein</fullName>
    </submittedName>
</protein>
<proteinExistence type="predicted"/>
<evidence type="ECO:0000313" key="2">
    <source>
        <dbReference type="EMBL" id="VEN57711.1"/>
    </source>
</evidence>
<dbReference type="AlphaFoldDB" id="A0A653DDV0"/>
<reference evidence="2 3" key="1">
    <citation type="submission" date="2019-01" db="EMBL/GenBank/DDBJ databases">
        <authorList>
            <person name="Sayadi A."/>
        </authorList>
    </citation>
    <scope>NUCLEOTIDE SEQUENCE [LARGE SCALE GENOMIC DNA]</scope>
</reference>
<dbReference type="EMBL" id="CAACVG010011276">
    <property type="protein sequence ID" value="VEN57711.1"/>
    <property type="molecule type" value="Genomic_DNA"/>
</dbReference>
<dbReference type="Proteomes" id="UP000410492">
    <property type="component" value="Unassembled WGS sequence"/>
</dbReference>
<feature type="chain" id="PRO_5024982339" evidence="1">
    <location>
        <begin position="20"/>
        <end position="200"/>
    </location>
</feature>
<feature type="signal peptide" evidence="1">
    <location>
        <begin position="1"/>
        <end position="19"/>
    </location>
</feature>
<evidence type="ECO:0000256" key="1">
    <source>
        <dbReference type="SAM" id="SignalP"/>
    </source>
</evidence>
<keyword evidence="3" id="KW-1185">Reference proteome</keyword>
<sequence length="200" mass="20484">MKAILTGVIALTMVSASFSIPVKARSIESVIATATGAKIGKKSNEAPYGEVSKDAVKEGKQGKGYFEEGAKKLNAIVENIEKEVVGKNIEGIEANAKDAAVVTGEDGALEKSVDETVCKYPKAKDVHLNSLNGANFICCFNIIIVPEGLANKAVVPSLTDAIAGAKAAVDALVAAPAVAASEVTASIAQASAGKLEEKKV</sequence>
<keyword evidence="1" id="KW-0732">Signal</keyword>
<evidence type="ECO:0000313" key="3">
    <source>
        <dbReference type="Proteomes" id="UP000410492"/>
    </source>
</evidence>
<name>A0A653DDV0_CALMS</name>
<organism evidence="2 3">
    <name type="scientific">Callosobruchus maculatus</name>
    <name type="common">Southern cowpea weevil</name>
    <name type="synonym">Pulse bruchid</name>
    <dbReference type="NCBI Taxonomy" id="64391"/>
    <lineage>
        <taxon>Eukaryota</taxon>
        <taxon>Metazoa</taxon>
        <taxon>Ecdysozoa</taxon>
        <taxon>Arthropoda</taxon>
        <taxon>Hexapoda</taxon>
        <taxon>Insecta</taxon>
        <taxon>Pterygota</taxon>
        <taxon>Neoptera</taxon>
        <taxon>Endopterygota</taxon>
        <taxon>Coleoptera</taxon>
        <taxon>Polyphaga</taxon>
        <taxon>Cucujiformia</taxon>
        <taxon>Chrysomeloidea</taxon>
        <taxon>Chrysomelidae</taxon>
        <taxon>Bruchinae</taxon>
        <taxon>Bruchini</taxon>
        <taxon>Callosobruchus</taxon>
    </lineage>
</organism>
<accession>A0A653DDV0</accession>
<dbReference type="OrthoDB" id="6809639at2759"/>